<gene>
    <name evidence="2" type="ORF">EFY79_20370</name>
</gene>
<protein>
    <submittedName>
        <fullName evidence="2">Glycosyltransferase family 2 protein</fullName>
    </submittedName>
</protein>
<keyword evidence="3" id="KW-1185">Reference proteome</keyword>
<dbReference type="PANTHER" id="PTHR22916:SF3">
    <property type="entry name" value="UDP-GLCNAC:BETAGAL BETA-1,3-N-ACETYLGLUCOSAMINYLTRANSFERASE-LIKE PROTEIN 1"/>
    <property type="match status" value="1"/>
</dbReference>
<dbReference type="PANTHER" id="PTHR22916">
    <property type="entry name" value="GLYCOSYLTRANSFERASE"/>
    <property type="match status" value="1"/>
</dbReference>
<feature type="domain" description="Glycosyltransferase 2-like" evidence="1">
    <location>
        <begin position="8"/>
        <end position="120"/>
    </location>
</feature>
<dbReference type="Gene3D" id="3.90.550.10">
    <property type="entry name" value="Spore Coat Polysaccharide Biosynthesis Protein SpsA, Chain A"/>
    <property type="match status" value="1"/>
</dbReference>
<evidence type="ECO:0000313" key="2">
    <source>
        <dbReference type="EMBL" id="RNI32191.1"/>
    </source>
</evidence>
<dbReference type="InterPro" id="IPR029044">
    <property type="entry name" value="Nucleotide-diphossugar_trans"/>
</dbReference>
<evidence type="ECO:0000313" key="3">
    <source>
        <dbReference type="Proteomes" id="UP000267223"/>
    </source>
</evidence>
<reference evidence="2 3" key="1">
    <citation type="submission" date="2018-11" db="EMBL/GenBank/DDBJ databases">
        <title>Draft genome sequence of Ferruginibacter sp. BO-59.</title>
        <authorList>
            <person name="Im W.T."/>
        </authorList>
    </citation>
    <scope>NUCLEOTIDE SEQUENCE [LARGE SCALE GENOMIC DNA]</scope>
    <source>
        <strain evidence="2 3">BO-59</strain>
    </source>
</reference>
<name>A0A3M9N321_9BACT</name>
<comment type="caution">
    <text evidence="2">The sequence shown here is derived from an EMBL/GenBank/DDBJ whole genome shotgun (WGS) entry which is preliminary data.</text>
</comment>
<evidence type="ECO:0000259" key="1">
    <source>
        <dbReference type="Pfam" id="PF00535"/>
    </source>
</evidence>
<dbReference type="GO" id="GO:0016758">
    <property type="term" value="F:hexosyltransferase activity"/>
    <property type="evidence" value="ECO:0007669"/>
    <property type="project" value="UniProtKB-ARBA"/>
</dbReference>
<dbReference type="OrthoDB" id="9815829at2"/>
<proteinExistence type="predicted"/>
<dbReference type="Pfam" id="PF00535">
    <property type="entry name" value="Glycos_transf_2"/>
    <property type="match status" value="1"/>
</dbReference>
<dbReference type="SUPFAM" id="SSF53448">
    <property type="entry name" value="Nucleotide-diphospho-sugar transferases"/>
    <property type="match status" value="1"/>
</dbReference>
<accession>A0A3M9N321</accession>
<dbReference type="Proteomes" id="UP000267223">
    <property type="component" value="Unassembled WGS sequence"/>
</dbReference>
<dbReference type="EMBL" id="RJJR01000026">
    <property type="protein sequence ID" value="RNI32191.1"/>
    <property type="molecule type" value="Genomic_DNA"/>
</dbReference>
<keyword evidence="2" id="KW-0808">Transferase</keyword>
<dbReference type="RefSeq" id="WP_123122607.1">
    <property type="nucleotide sequence ID" value="NZ_RJJR01000026.1"/>
</dbReference>
<organism evidence="2 3">
    <name type="scientific">Hanamia caeni</name>
    <dbReference type="NCBI Taxonomy" id="2294116"/>
    <lineage>
        <taxon>Bacteria</taxon>
        <taxon>Pseudomonadati</taxon>
        <taxon>Bacteroidota</taxon>
        <taxon>Chitinophagia</taxon>
        <taxon>Chitinophagales</taxon>
        <taxon>Chitinophagaceae</taxon>
        <taxon>Hanamia</taxon>
    </lineage>
</organism>
<sequence>MNGAPRISIIVLCFNTGERLLHTLDSIKNQTLKDFEIIIVDDASSDKSVEIIRMWLSNNSSVDSTFIENEINLGIPVSLNKALTFCKAKYIALIGDDTWKPALLERQLPLIEASGDKTALVYSRCNCYEVANEKYSDDLDPMRVAKSYSKFLRLFAAFTPNVYLLKHPYLQEILLSTNIVNVFSALIKKDILLKTGGFNEKYCFEDYPLWIKLSEFYDFIYVNEPLACYMRYGSNFSTQNISKVDFDILRVLNSSYKTYYNDAILFQLQNRIVTNLSNFAKVAVQKRDIFLLASTMKEGIKFFMWPRFATQKYILKKVQRKFWRA</sequence>
<dbReference type="InterPro" id="IPR001173">
    <property type="entry name" value="Glyco_trans_2-like"/>
</dbReference>
<dbReference type="CDD" id="cd00761">
    <property type="entry name" value="Glyco_tranf_GTA_type"/>
    <property type="match status" value="1"/>
</dbReference>
<dbReference type="AlphaFoldDB" id="A0A3M9N321"/>